<proteinExistence type="inferred from homology"/>
<dbReference type="Gramene" id="TuG1812S0000254700.01.T01">
    <property type="protein sequence ID" value="TuG1812S0000254700.01.T01.s_cds44077"/>
    <property type="gene ID" value="TuG1812S0000254700.01"/>
</dbReference>
<dbReference type="PANTHER" id="PTHR27005:SF429">
    <property type="entry name" value="PROTEIN KINASE DOMAIN-CONTAINING PROTEIN"/>
    <property type="match status" value="1"/>
</dbReference>
<accession>A0A8R7VF71</accession>
<evidence type="ECO:0000256" key="10">
    <source>
        <dbReference type="ARBA" id="ARBA00023136"/>
    </source>
</evidence>
<evidence type="ECO:0000256" key="13">
    <source>
        <dbReference type="SAM" id="Phobius"/>
    </source>
</evidence>
<dbReference type="InterPro" id="IPR045274">
    <property type="entry name" value="WAK-like"/>
</dbReference>
<dbReference type="FunFam" id="1.10.510.10:FF:000084">
    <property type="entry name" value="Wall-associated receptor kinase 2"/>
    <property type="match status" value="1"/>
</dbReference>
<evidence type="ECO:0000256" key="1">
    <source>
        <dbReference type="ARBA" id="ARBA00004479"/>
    </source>
</evidence>
<dbReference type="Gene3D" id="1.10.510.10">
    <property type="entry name" value="Transferase(Phosphotransferase) domain 1"/>
    <property type="match status" value="1"/>
</dbReference>
<keyword evidence="9 13" id="KW-1133">Transmembrane helix</keyword>
<dbReference type="PANTHER" id="PTHR27005">
    <property type="entry name" value="WALL-ASSOCIATED RECEPTOR KINASE-LIKE 21"/>
    <property type="match status" value="1"/>
</dbReference>
<dbReference type="PROSITE" id="PS00107">
    <property type="entry name" value="PROTEIN_KINASE_ATP"/>
    <property type="match status" value="1"/>
</dbReference>
<dbReference type="InterPro" id="IPR001245">
    <property type="entry name" value="Ser-Thr/Tyr_kinase_cat_dom"/>
</dbReference>
<comment type="similarity">
    <text evidence="12">Belongs to the protein kinase superfamily.</text>
</comment>
<dbReference type="SUPFAM" id="SSF56112">
    <property type="entry name" value="Protein kinase-like (PK-like)"/>
    <property type="match status" value="1"/>
</dbReference>
<keyword evidence="4 13" id="KW-0812">Transmembrane</keyword>
<evidence type="ECO:0000256" key="4">
    <source>
        <dbReference type="ARBA" id="ARBA00022692"/>
    </source>
</evidence>
<dbReference type="Gene3D" id="3.30.200.20">
    <property type="entry name" value="Phosphorylase Kinase, domain 1"/>
    <property type="match status" value="1"/>
</dbReference>
<dbReference type="FunFam" id="3.30.200.20:FF:000043">
    <property type="entry name" value="Wall-associated receptor kinase 2"/>
    <property type="match status" value="1"/>
</dbReference>
<dbReference type="GO" id="GO:0005886">
    <property type="term" value="C:plasma membrane"/>
    <property type="evidence" value="ECO:0007669"/>
    <property type="project" value="TreeGrafter"/>
</dbReference>
<keyword evidence="3" id="KW-0808">Transferase</keyword>
<keyword evidence="6 11" id="KW-0547">Nucleotide-binding</keyword>
<dbReference type="GO" id="GO:0004674">
    <property type="term" value="F:protein serine/threonine kinase activity"/>
    <property type="evidence" value="ECO:0007669"/>
    <property type="project" value="UniProtKB-KW"/>
</dbReference>
<evidence type="ECO:0000256" key="2">
    <source>
        <dbReference type="ARBA" id="ARBA00022527"/>
    </source>
</evidence>
<keyword evidence="2 12" id="KW-0723">Serine/threonine-protein kinase</keyword>
<dbReference type="InterPro" id="IPR017441">
    <property type="entry name" value="Protein_kinase_ATP_BS"/>
</dbReference>
<dbReference type="AlphaFoldDB" id="A0A8R7VF71"/>
<name>A0A8R7VF71_TRIUA</name>
<evidence type="ECO:0000256" key="12">
    <source>
        <dbReference type="RuleBase" id="RU000304"/>
    </source>
</evidence>
<evidence type="ECO:0000256" key="7">
    <source>
        <dbReference type="ARBA" id="ARBA00022777"/>
    </source>
</evidence>
<keyword evidence="16" id="KW-1185">Reference proteome</keyword>
<dbReference type="InterPro" id="IPR008271">
    <property type="entry name" value="Ser/Thr_kinase_AS"/>
</dbReference>
<dbReference type="GO" id="GO:0005524">
    <property type="term" value="F:ATP binding"/>
    <property type="evidence" value="ECO:0007669"/>
    <property type="project" value="UniProtKB-UniRule"/>
</dbReference>
<evidence type="ECO:0000256" key="9">
    <source>
        <dbReference type="ARBA" id="ARBA00022989"/>
    </source>
</evidence>
<organism evidence="15 16">
    <name type="scientific">Triticum urartu</name>
    <name type="common">Red wild einkorn</name>
    <name type="synonym">Crithodium urartu</name>
    <dbReference type="NCBI Taxonomy" id="4572"/>
    <lineage>
        <taxon>Eukaryota</taxon>
        <taxon>Viridiplantae</taxon>
        <taxon>Streptophyta</taxon>
        <taxon>Embryophyta</taxon>
        <taxon>Tracheophyta</taxon>
        <taxon>Spermatophyta</taxon>
        <taxon>Magnoliopsida</taxon>
        <taxon>Liliopsida</taxon>
        <taxon>Poales</taxon>
        <taxon>Poaceae</taxon>
        <taxon>BOP clade</taxon>
        <taxon>Pooideae</taxon>
        <taxon>Triticodae</taxon>
        <taxon>Triticeae</taxon>
        <taxon>Triticinae</taxon>
        <taxon>Triticum</taxon>
    </lineage>
</organism>
<keyword evidence="8 11" id="KW-0067">ATP-binding</keyword>
<keyword evidence="5" id="KW-0732">Signal</keyword>
<evidence type="ECO:0000256" key="11">
    <source>
        <dbReference type="PROSITE-ProRule" id="PRU10141"/>
    </source>
</evidence>
<dbReference type="InterPro" id="IPR000719">
    <property type="entry name" value="Prot_kinase_dom"/>
</dbReference>
<reference evidence="15" key="2">
    <citation type="submission" date="2022-06" db="UniProtKB">
        <authorList>
            <consortium name="EnsemblPlants"/>
        </authorList>
    </citation>
    <scope>IDENTIFICATION</scope>
</reference>
<dbReference type="SMART" id="SM00220">
    <property type="entry name" value="S_TKc"/>
    <property type="match status" value="1"/>
</dbReference>
<dbReference type="GO" id="GO:0007166">
    <property type="term" value="P:cell surface receptor signaling pathway"/>
    <property type="evidence" value="ECO:0007669"/>
    <property type="project" value="InterPro"/>
</dbReference>
<feature type="binding site" evidence="11">
    <location>
        <position position="111"/>
    </location>
    <ligand>
        <name>ATP</name>
        <dbReference type="ChEBI" id="CHEBI:30616"/>
    </ligand>
</feature>
<keyword evidence="10 13" id="KW-0472">Membrane</keyword>
<evidence type="ECO:0000256" key="5">
    <source>
        <dbReference type="ARBA" id="ARBA00022729"/>
    </source>
</evidence>
<dbReference type="InterPro" id="IPR011009">
    <property type="entry name" value="Kinase-like_dom_sf"/>
</dbReference>
<dbReference type="PROSITE" id="PS50011">
    <property type="entry name" value="PROTEIN_KINASE_DOM"/>
    <property type="match status" value="1"/>
</dbReference>
<dbReference type="Pfam" id="PF07714">
    <property type="entry name" value="PK_Tyr_Ser-Thr"/>
    <property type="match status" value="1"/>
</dbReference>
<dbReference type="Proteomes" id="UP000015106">
    <property type="component" value="Unassembled WGS sequence"/>
</dbReference>
<evidence type="ECO:0000256" key="8">
    <source>
        <dbReference type="ARBA" id="ARBA00022840"/>
    </source>
</evidence>
<evidence type="ECO:0000256" key="6">
    <source>
        <dbReference type="ARBA" id="ARBA00022741"/>
    </source>
</evidence>
<dbReference type="PROSITE" id="PS00108">
    <property type="entry name" value="PROTEIN_KINASE_ST"/>
    <property type="match status" value="1"/>
</dbReference>
<dbReference type="EnsemblPlants" id="TuG1812S0000254700.01.T01">
    <property type="protein sequence ID" value="TuG1812S0000254700.01.T01.s_cds44077"/>
    <property type="gene ID" value="TuG1812S0000254700.01"/>
</dbReference>
<reference evidence="16" key="1">
    <citation type="journal article" date="2013" name="Nature">
        <title>Draft genome of the wheat A-genome progenitor Triticum urartu.</title>
        <authorList>
            <person name="Ling H.Q."/>
            <person name="Zhao S."/>
            <person name="Liu D."/>
            <person name="Wang J."/>
            <person name="Sun H."/>
            <person name="Zhang C."/>
            <person name="Fan H."/>
            <person name="Li D."/>
            <person name="Dong L."/>
            <person name="Tao Y."/>
            <person name="Gao C."/>
            <person name="Wu H."/>
            <person name="Li Y."/>
            <person name="Cui Y."/>
            <person name="Guo X."/>
            <person name="Zheng S."/>
            <person name="Wang B."/>
            <person name="Yu K."/>
            <person name="Liang Q."/>
            <person name="Yang W."/>
            <person name="Lou X."/>
            <person name="Chen J."/>
            <person name="Feng M."/>
            <person name="Jian J."/>
            <person name="Zhang X."/>
            <person name="Luo G."/>
            <person name="Jiang Y."/>
            <person name="Liu J."/>
            <person name="Wang Z."/>
            <person name="Sha Y."/>
            <person name="Zhang B."/>
            <person name="Wu H."/>
            <person name="Tang D."/>
            <person name="Shen Q."/>
            <person name="Xue P."/>
            <person name="Zou S."/>
            <person name="Wang X."/>
            <person name="Liu X."/>
            <person name="Wang F."/>
            <person name="Yang Y."/>
            <person name="An X."/>
            <person name="Dong Z."/>
            <person name="Zhang K."/>
            <person name="Zhang X."/>
            <person name="Luo M.C."/>
            <person name="Dvorak J."/>
            <person name="Tong Y."/>
            <person name="Wang J."/>
            <person name="Yang H."/>
            <person name="Li Z."/>
            <person name="Wang D."/>
            <person name="Zhang A."/>
            <person name="Wang J."/>
        </authorList>
    </citation>
    <scope>NUCLEOTIDE SEQUENCE</scope>
    <source>
        <strain evidence="16">cv. G1812</strain>
    </source>
</reference>
<evidence type="ECO:0000313" key="16">
    <source>
        <dbReference type="Proteomes" id="UP000015106"/>
    </source>
</evidence>
<feature type="domain" description="Protein kinase" evidence="14">
    <location>
        <begin position="82"/>
        <end position="356"/>
    </location>
</feature>
<protein>
    <recommendedName>
        <fullName evidence="14">Protein kinase domain-containing protein</fullName>
    </recommendedName>
</protein>
<feature type="transmembrane region" description="Helical" evidence="13">
    <location>
        <begin position="6"/>
        <end position="30"/>
    </location>
</feature>
<sequence>MCIHSCVGVVVGLATAVGLIICVLLGHFATKKVKHRRALMLKRKFFEQNRGQLLQQLVSQRADIAERMIIPLEELEKATNNFDKARELGGGGHGIVYKGILLDLHVVAIKKPNKVLQREIDEFINEVAILSQINHRNVVKLYGCCLETEVPMLVYEFISNGTLYDHLHIDGPRSLSWEHRLRIAIETAKSLAYLHSTALVPIIHRDVKSVNVLLDDTLTAKVADFGASRYISVEKSGLTTVVQGTIGYLDPMYFYTGRLTEKSDVYNYGVMLVELLTRKKPSSYLSSDGEGLVAHFVTLFEEGNLSDILDPQVTDEGGKEVGEAIALAIACIKLRGEDRPDMRQVELTLEGLRPIVEHSLADEAEIDSIVTNSPLAIDGRSNEGSSR</sequence>
<evidence type="ECO:0000259" key="14">
    <source>
        <dbReference type="PROSITE" id="PS50011"/>
    </source>
</evidence>
<keyword evidence="7" id="KW-0418">Kinase</keyword>
<evidence type="ECO:0000256" key="3">
    <source>
        <dbReference type="ARBA" id="ARBA00022679"/>
    </source>
</evidence>
<comment type="subcellular location">
    <subcellularLocation>
        <location evidence="1">Membrane</location>
        <topology evidence="1">Single-pass type I membrane protein</topology>
    </subcellularLocation>
</comment>
<evidence type="ECO:0000313" key="15">
    <source>
        <dbReference type="EnsemblPlants" id="TuG1812S0000254700.01.T01.s_cds44077"/>
    </source>
</evidence>